<dbReference type="InterPro" id="IPR045851">
    <property type="entry name" value="AMP-bd_C_sf"/>
</dbReference>
<dbReference type="Gene3D" id="3.30.300.30">
    <property type="match status" value="1"/>
</dbReference>
<dbReference type="InterPro" id="IPR042099">
    <property type="entry name" value="ANL_N_sf"/>
</dbReference>
<protein>
    <submittedName>
        <fullName evidence="5">2,3-dihydroxybenzoate-AMP ligase</fullName>
    </submittedName>
</protein>
<dbReference type="InterPro" id="IPR025110">
    <property type="entry name" value="AMP-bd_C"/>
</dbReference>
<comment type="caution">
    <text evidence="5">The sequence shown here is derived from an EMBL/GenBank/DDBJ whole genome shotgun (WGS) entry which is preliminary data.</text>
</comment>
<dbReference type="GO" id="GO:0006631">
    <property type="term" value="P:fatty acid metabolic process"/>
    <property type="evidence" value="ECO:0007669"/>
    <property type="project" value="TreeGrafter"/>
</dbReference>
<dbReference type="Pfam" id="PF13193">
    <property type="entry name" value="AMP-binding_C"/>
    <property type="match status" value="1"/>
</dbReference>
<keyword evidence="6" id="KW-1185">Reference proteome</keyword>
<evidence type="ECO:0000259" key="4">
    <source>
        <dbReference type="Pfam" id="PF13193"/>
    </source>
</evidence>
<reference evidence="6" key="1">
    <citation type="submission" date="2017-07" db="EMBL/GenBank/DDBJ databases">
        <title>Comparative genome mining reveals phylogenetic distribution patterns of secondary metabolites in Amycolatopsis.</title>
        <authorList>
            <person name="Adamek M."/>
            <person name="Alanjary M."/>
            <person name="Sales-Ortells H."/>
            <person name="Goodfellow M."/>
            <person name="Bull A.T."/>
            <person name="Kalinowski J."/>
            <person name="Ziemert N."/>
        </authorList>
    </citation>
    <scope>NUCLEOTIDE SEQUENCE [LARGE SCALE GENOMIC DNA]</scope>
    <source>
        <strain evidence="6">H5</strain>
    </source>
</reference>
<evidence type="ECO:0000313" key="6">
    <source>
        <dbReference type="Proteomes" id="UP000215199"/>
    </source>
</evidence>
<proteinExistence type="inferred from homology"/>
<dbReference type="SUPFAM" id="SSF56801">
    <property type="entry name" value="Acetyl-CoA synthetase-like"/>
    <property type="match status" value="1"/>
</dbReference>
<evidence type="ECO:0000256" key="2">
    <source>
        <dbReference type="ARBA" id="ARBA00022598"/>
    </source>
</evidence>
<dbReference type="PANTHER" id="PTHR43201:SF5">
    <property type="entry name" value="MEDIUM-CHAIN ACYL-COA LIGASE ACSF2, MITOCHONDRIAL"/>
    <property type="match status" value="1"/>
</dbReference>
<evidence type="ECO:0000256" key="1">
    <source>
        <dbReference type="ARBA" id="ARBA00006432"/>
    </source>
</evidence>
<feature type="domain" description="AMP-dependent synthetase/ligase" evidence="3">
    <location>
        <begin position="43"/>
        <end position="428"/>
    </location>
</feature>
<dbReference type="Pfam" id="PF00501">
    <property type="entry name" value="AMP-binding"/>
    <property type="match status" value="1"/>
</dbReference>
<sequence>MRCHREGRARDFRARGWWSAETIDQLVKERVSADPEGLALVDPPNTTALVGRDPVRWTWNRLDERVDVLAAFLLARGVRAGDVVAVQLPNCSALVQAFLAIVRIGAIVTPFPVSYREHELGPMCRRTGSAGVVTASRYGEHELAGAALGLGASAPSVRFVVARGDDEPAGALAWPEDPLSEAGKSALDEYLSALETDVDDCVTICWTSGTEAEPKAVPRCHGDWLATAAGCVQAAGMTRDDVLLSPFPMTNMAGIGGMFLPWLLTGAVFVPHHPFDLPVFLGQLAAERVTYTLAPPALLTMLLRNETVLSQKVLSGVDISALRKIGSGSAPLSPWLVRTWAQRYGIDIINFFGSNEGTALLSGPVDIPDPDQRASYFPNYASAVTWSTPVAGWTSVRLHDPVTGERVTEPGHPGELHIAGPTVFAGYLREMGEPLDTSAFDDDGHFRTGDVFEIAGERGEFLRYVDRMKDLVIRGGMNISPAEVEGLLAGHPDVADVGVVGVPDDVMGERVCAVVVPGARKPTLEELVAYLRERKVAAFKLPERLEYADALPRNPVGKILKRQLRESLG</sequence>
<dbReference type="EMBL" id="NMUL01000039">
    <property type="protein sequence ID" value="OXM62636.1"/>
    <property type="molecule type" value="Genomic_DNA"/>
</dbReference>
<gene>
    <name evidence="5" type="ORF">CF165_33130</name>
</gene>
<dbReference type="FunFam" id="3.30.300.30:FF:000008">
    <property type="entry name" value="2,3-dihydroxybenzoate-AMP ligase"/>
    <property type="match status" value="1"/>
</dbReference>
<dbReference type="OrthoDB" id="9803968at2"/>
<dbReference type="Proteomes" id="UP000215199">
    <property type="component" value="Unassembled WGS sequence"/>
</dbReference>
<comment type="similarity">
    <text evidence="1">Belongs to the ATP-dependent AMP-binding enzyme family.</text>
</comment>
<keyword evidence="2 5" id="KW-0436">Ligase</keyword>
<dbReference type="GO" id="GO:0031956">
    <property type="term" value="F:medium-chain fatty acid-CoA ligase activity"/>
    <property type="evidence" value="ECO:0007669"/>
    <property type="project" value="TreeGrafter"/>
</dbReference>
<dbReference type="PANTHER" id="PTHR43201">
    <property type="entry name" value="ACYL-COA SYNTHETASE"/>
    <property type="match status" value="1"/>
</dbReference>
<dbReference type="AlphaFoldDB" id="A0A229SUJ2"/>
<dbReference type="Gene3D" id="3.40.50.12780">
    <property type="entry name" value="N-terminal domain of ligase-like"/>
    <property type="match status" value="1"/>
</dbReference>
<dbReference type="CDD" id="cd04433">
    <property type="entry name" value="AFD_class_I"/>
    <property type="match status" value="1"/>
</dbReference>
<evidence type="ECO:0000259" key="3">
    <source>
        <dbReference type="Pfam" id="PF00501"/>
    </source>
</evidence>
<name>A0A229SUJ2_9PSEU</name>
<feature type="domain" description="AMP-binding enzyme C-terminal" evidence="4">
    <location>
        <begin position="483"/>
        <end position="558"/>
    </location>
</feature>
<accession>A0A229SUJ2</accession>
<evidence type="ECO:0000313" key="5">
    <source>
        <dbReference type="EMBL" id="OXM62636.1"/>
    </source>
</evidence>
<dbReference type="InterPro" id="IPR000873">
    <property type="entry name" value="AMP-dep_synth/lig_dom"/>
</dbReference>
<organism evidence="5 6">
    <name type="scientific">Amycolatopsis vastitatis</name>
    <dbReference type="NCBI Taxonomy" id="1905142"/>
    <lineage>
        <taxon>Bacteria</taxon>
        <taxon>Bacillati</taxon>
        <taxon>Actinomycetota</taxon>
        <taxon>Actinomycetes</taxon>
        <taxon>Pseudonocardiales</taxon>
        <taxon>Pseudonocardiaceae</taxon>
        <taxon>Amycolatopsis</taxon>
    </lineage>
</organism>